<dbReference type="Gene3D" id="1.20.1250.20">
    <property type="entry name" value="MFS general substrate transporter like domains"/>
    <property type="match status" value="2"/>
</dbReference>
<protein>
    <submittedName>
        <fullName evidence="8">MFS transporter, ACS family, glucarate transporter</fullName>
    </submittedName>
</protein>
<dbReference type="PROSITE" id="PS50850">
    <property type="entry name" value="MFS"/>
    <property type="match status" value="1"/>
</dbReference>
<accession>A0A1H9ESL4</accession>
<feature type="transmembrane region" description="Helical" evidence="6">
    <location>
        <begin position="277"/>
        <end position="298"/>
    </location>
</feature>
<feature type="transmembrane region" description="Helical" evidence="6">
    <location>
        <begin position="334"/>
        <end position="355"/>
    </location>
</feature>
<dbReference type="GO" id="GO:0005886">
    <property type="term" value="C:plasma membrane"/>
    <property type="evidence" value="ECO:0007669"/>
    <property type="project" value="UniProtKB-SubCell"/>
</dbReference>
<dbReference type="STRING" id="1855383.SAMN05216548_103251"/>
<evidence type="ECO:0000256" key="5">
    <source>
        <dbReference type="ARBA" id="ARBA00023136"/>
    </source>
</evidence>
<dbReference type="OrthoDB" id="272777at2"/>
<dbReference type="AlphaFoldDB" id="A0A1H9ESL4"/>
<feature type="transmembrane region" description="Helical" evidence="6">
    <location>
        <begin position="7"/>
        <end position="25"/>
    </location>
</feature>
<keyword evidence="9" id="KW-1185">Reference proteome</keyword>
<dbReference type="PIRSF" id="PIRSF002808">
    <property type="entry name" value="Hexose_phosphate_transp"/>
    <property type="match status" value="1"/>
</dbReference>
<dbReference type="InterPro" id="IPR050382">
    <property type="entry name" value="MFS_Na/Anion_cotransporter"/>
</dbReference>
<dbReference type="InterPro" id="IPR020846">
    <property type="entry name" value="MFS_dom"/>
</dbReference>
<dbReference type="InterPro" id="IPR036259">
    <property type="entry name" value="MFS_trans_sf"/>
</dbReference>
<evidence type="ECO:0000256" key="4">
    <source>
        <dbReference type="ARBA" id="ARBA00022989"/>
    </source>
</evidence>
<keyword evidence="4 6" id="KW-1133">Transmembrane helix</keyword>
<dbReference type="InterPro" id="IPR000849">
    <property type="entry name" value="Sugar_P_transporter"/>
</dbReference>
<feature type="transmembrane region" description="Helical" evidence="6">
    <location>
        <begin position="75"/>
        <end position="94"/>
    </location>
</feature>
<gene>
    <name evidence="8" type="ORF">SAMN05216548_103251</name>
</gene>
<dbReference type="EMBL" id="FOFG01000003">
    <property type="protein sequence ID" value="SEQ28587.1"/>
    <property type="molecule type" value="Genomic_DNA"/>
</dbReference>
<organism evidence="8 9">
    <name type="scientific">Faunimonas pinastri</name>
    <dbReference type="NCBI Taxonomy" id="1855383"/>
    <lineage>
        <taxon>Bacteria</taxon>
        <taxon>Pseudomonadati</taxon>
        <taxon>Pseudomonadota</taxon>
        <taxon>Alphaproteobacteria</taxon>
        <taxon>Hyphomicrobiales</taxon>
        <taxon>Afifellaceae</taxon>
        <taxon>Faunimonas</taxon>
    </lineage>
</organism>
<evidence type="ECO:0000256" key="2">
    <source>
        <dbReference type="ARBA" id="ARBA00022475"/>
    </source>
</evidence>
<feature type="transmembrane region" description="Helical" evidence="6">
    <location>
        <begin position="310"/>
        <end position="328"/>
    </location>
</feature>
<dbReference type="Pfam" id="PF07690">
    <property type="entry name" value="MFS_1"/>
    <property type="match status" value="1"/>
</dbReference>
<dbReference type="RefSeq" id="WP_092495846.1">
    <property type="nucleotide sequence ID" value="NZ_FOFG01000003.1"/>
</dbReference>
<feature type="transmembrane region" description="Helical" evidence="6">
    <location>
        <begin position="165"/>
        <end position="183"/>
    </location>
</feature>
<feature type="transmembrane region" description="Helical" evidence="6">
    <location>
        <begin position="45"/>
        <end position="63"/>
    </location>
</feature>
<reference evidence="8 9" key="1">
    <citation type="submission" date="2016-10" db="EMBL/GenBank/DDBJ databases">
        <authorList>
            <person name="de Groot N.N."/>
        </authorList>
    </citation>
    <scope>NUCLEOTIDE SEQUENCE [LARGE SCALE GENOMIC DNA]</scope>
    <source>
        <strain evidence="8 9">A52C2</strain>
    </source>
</reference>
<evidence type="ECO:0000313" key="8">
    <source>
        <dbReference type="EMBL" id="SEQ28587.1"/>
    </source>
</evidence>
<evidence type="ECO:0000313" key="9">
    <source>
        <dbReference type="Proteomes" id="UP000199647"/>
    </source>
</evidence>
<name>A0A1H9ESL4_9HYPH</name>
<dbReference type="PANTHER" id="PTHR11662:SF399">
    <property type="entry name" value="FI19708P1-RELATED"/>
    <property type="match status" value="1"/>
</dbReference>
<feature type="transmembrane region" description="Helical" evidence="6">
    <location>
        <begin position="367"/>
        <end position="392"/>
    </location>
</feature>
<evidence type="ECO:0000256" key="3">
    <source>
        <dbReference type="ARBA" id="ARBA00022692"/>
    </source>
</evidence>
<dbReference type="GO" id="GO:0022857">
    <property type="term" value="F:transmembrane transporter activity"/>
    <property type="evidence" value="ECO:0007669"/>
    <property type="project" value="InterPro"/>
</dbReference>
<dbReference type="InterPro" id="IPR011701">
    <property type="entry name" value="MFS"/>
</dbReference>
<feature type="transmembrane region" description="Helical" evidence="6">
    <location>
        <begin position="398"/>
        <end position="419"/>
    </location>
</feature>
<feature type="domain" description="Major facilitator superfamily (MFS) profile" evidence="7">
    <location>
        <begin position="1"/>
        <end position="424"/>
    </location>
</feature>
<evidence type="ECO:0000256" key="1">
    <source>
        <dbReference type="ARBA" id="ARBA00004651"/>
    </source>
</evidence>
<dbReference type="Proteomes" id="UP000199647">
    <property type="component" value="Unassembled WGS sequence"/>
</dbReference>
<comment type="subcellular location">
    <subcellularLocation>
        <location evidence="1">Cell membrane</location>
        <topology evidence="1">Multi-pass membrane protein</topology>
    </subcellularLocation>
</comment>
<feature type="transmembrane region" description="Helical" evidence="6">
    <location>
        <begin position="237"/>
        <end position="257"/>
    </location>
</feature>
<evidence type="ECO:0000256" key="6">
    <source>
        <dbReference type="SAM" id="Phobius"/>
    </source>
</evidence>
<sequence>MVARRRFLVYAGIFIMMALCYVDRINLSVAAKSIATSYGLSPVQLGFIFSAFLWTYLICLVPLGMAVDRWGARSVTAGSLLIWSVAGVLTGMATTYTGLFASRLALGVGEAASYPAGGRVIREWAPQSERGIAAAILNSGAYAGLAIGAPVVGWLVAHFGWRESFYVTGALGVVLSVLWYAIYRRPEQAGWLSVGERTHILAGRGETAKRDAAGPDASGSGAGGPAIGALLRSPSMWGLALTQGCAGYTLYLFMTWLPTYLADTRGLDVMRSGAFSAVPYAAAVPLGLLLGVVSDRFLRRTGTAGGGRRRLVAVALLVSSVILLTPYVTNIWLILALFSISLTCVSTAMGMNIALTNDLLVNGAQAGAATSLLILGGNSFGIVAPIATGYIVASPLGYSGAFVVAGVLLLTGVATSLLLTRRPIGGEPVERRRLVARPVI</sequence>
<keyword evidence="5 6" id="KW-0472">Membrane</keyword>
<proteinExistence type="predicted"/>
<dbReference type="SUPFAM" id="SSF103473">
    <property type="entry name" value="MFS general substrate transporter"/>
    <property type="match status" value="1"/>
</dbReference>
<dbReference type="PANTHER" id="PTHR11662">
    <property type="entry name" value="SOLUTE CARRIER FAMILY 17"/>
    <property type="match status" value="1"/>
</dbReference>
<keyword evidence="3 6" id="KW-0812">Transmembrane</keyword>
<evidence type="ECO:0000259" key="7">
    <source>
        <dbReference type="PROSITE" id="PS50850"/>
    </source>
</evidence>
<keyword evidence="2" id="KW-1003">Cell membrane</keyword>
<dbReference type="CDD" id="cd17319">
    <property type="entry name" value="MFS_ExuT_GudP_like"/>
    <property type="match status" value="1"/>
</dbReference>